<dbReference type="PANTHER" id="PTHR48084:SF3">
    <property type="entry name" value="SUBUNIT OF PYRUVATE:FLAVODOXIN OXIDOREDUCTASE"/>
    <property type="match status" value="1"/>
</dbReference>
<dbReference type="Gene3D" id="3.40.50.970">
    <property type="match status" value="1"/>
</dbReference>
<proteinExistence type="predicted"/>
<dbReference type="SUPFAM" id="SSF52518">
    <property type="entry name" value="Thiamin diphosphate-binding fold (THDP-binding)"/>
    <property type="match status" value="2"/>
</dbReference>
<dbReference type="InterPro" id="IPR019752">
    <property type="entry name" value="Pyrv/ketoisovalerate_OxRed_cat"/>
</dbReference>
<dbReference type="InterPro" id="IPR029061">
    <property type="entry name" value="THDP-binding"/>
</dbReference>
<dbReference type="PANTHER" id="PTHR48084">
    <property type="entry name" value="2-OXOGLUTARATE OXIDOREDUCTASE SUBUNIT KORB-RELATED"/>
    <property type="match status" value="1"/>
</dbReference>
<dbReference type="InterPro" id="IPR046667">
    <property type="entry name" value="DUF6537"/>
</dbReference>
<gene>
    <name evidence="4" type="ORF">SAMN06297251_105216</name>
</gene>
<dbReference type="Pfam" id="PF20169">
    <property type="entry name" value="DUF6537"/>
    <property type="match status" value="1"/>
</dbReference>
<evidence type="ECO:0000256" key="2">
    <source>
        <dbReference type="SAM" id="MobiDB-lite"/>
    </source>
</evidence>
<dbReference type="Pfam" id="PF01558">
    <property type="entry name" value="POR"/>
    <property type="match status" value="1"/>
</dbReference>
<dbReference type="InterPro" id="IPR017896">
    <property type="entry name" value="4Fe4S_Fe-S-bd"/>
</dbReference>
<dbReference type="NCBIfam" id="NF009588">
    <property type="entry name" value="PRK13029.1"/>
    <property type="match status" value="1"/>
</dbReference>
<dbReference type="OrthoDB" id="9803617at2"/>
<feature type="domain" description="4Fe-4S ferredoxin-type" evidence="3">
    <location>
        <begin position="627"/>
        <end position="659"/>
    </location>
</feature>
<keyword evidence="5" id="KW-1185">Reference proteome</keyword>
<evidence type="ECO:0000256" key="1">
    <source>
        <dbReference type="ARBA" id="ARBA00023002"/>
    </source>
</evidence>
<dbReference type="STRING" id="937218.SAMN06297251_105216"/>
<feature type="region of interest" description="Disordered" evidence="2">
    <location>
        <begin position="355"/>
        <end position="378"/>
    </location>
</feature>
<dbReference type="Proteomes" id="UP000192656">
    <property type="component" value="Unassembled WGS sequence"/>
</dbReference>
<dbReference type="InterPro" id="IPR051457">
    <property type="entry name" value="2-oxoacid:Fd_oxidoreductase"/>
</dbReference>
<dbReference type="PROSITE" id="PS51379">
    <property type="entry name" value="4FE4S_FER_2"/>
    <property type="match status" value="1"/>
</dbReference>
<feature type="compositionally biased region" description="Basic and acidic residues" evidence="2">
    <location>
        <begin position="357"/>
        <end position="369"/>
    </location>
</feature>
<evidence type="ECO:0000259" key="3">
    <source>
        <dbReference type="PROSITE" id="PS51379"/>
    </source>
</evidence>
<dbReference type="InterPro" id="IPR002869">
    <property type="entry name" value="Pyrv_flavodox_OxRed_cen"/>
</dbReference>
<organism evidence="4 5">
    <name type="scientific">Fulvimarina manganoxydans</name>
    <dbReference type="NCBI Taxonomy" id="937218"/>
    <lineage>
        <taxon>Bacteria</taxon>
        <taxon>Pseudomonadati</taxon>
        <taxon>Pseudomonadota</taxon>
        <taxon>Alphaproteobacteria</taxon>
        <taxon>Hyphomicrobiales</taxon>
        <taxon>Aurantimonadaceae</taxon>
        <taxon>Fulvimarina</taxon>
    </lineage>
</organism>
<protein>
    <submittedName>
        <fullName evidence="4">Indolepyruvate ferredoxin oxidoreductase</fullName>
    </submittedName>
</protein>
<dbReference type="EMBL" id="FWXR01000005">
    <property type="protein sequence ID" value="SMC66124.1"/>
    <property type="molecule type" value="Genomic_DNA"/>
</dbReference>
<evidence type="ECO:0000313" key="4">
    <source>
        <dbReference type="EMBL" id="SMC66124.1"/>
    </source>
</evidence>
<keyword evidence="1" id="KW-0560">Oxidoreductase</keyword>
<dbReference type="Gene3D" id="3.40.920.10">
    <property type="entry name" value="Pyruvate-ferredoxin oxidoreductase, PFOR, domain III"/>
    <property type="match status" value="1"/>
</dbReference>
<dbReference type="NCBIfam" id="NF009589">
    <property type="entry name" value="PRK13030.1"/>
    <property type="match status" value="1"/>
</dbReference>
<reference evidence="4 5" key="1">
    <citation type="submission" date="2017-04" db="EMBL/GenBank/DDBJ databases">
        <authorList>
            <person name="Afonso C.L."/>
            <person name="Miller P.J."/>
            <person name="Scott M.A."/>
            <person name="Spackman E."/>
            <person name="Goraichik I."/>
            <person name="Dimitrov K.M."/>
            <person name="Suarez D.L."/>
            <person name="Swayne D.E."/>
        </authorList>
    </citation>
    <scope>NUCLEOTIDE SEQUENCE [LARGE SCALE GENOMIC DNA]</scope>
    <source>
        <strain evidence="4 5">CGMCC 1.10972</strain>
    </source>
</reference>
<accession>A0A1W2AZU5</accession>
<dbReference type="AlphaFoldDB" id="A0A1W2AZU5"/>
<evidence type="ECO:0000313" key="5">
    <source>
        <dbReference type="Proteomes" id="UP000192656"/>
    </source>
</evidence>
<dbReference type="RefSeq" id="WP_084409631.1">
    <property type="nucleotide sequence ID" value="NZ_FWXR01000005.1"/>
</dbReference>
<dbReference type="InterPro" id="IPR002880">
    <property type="entry name" value="Pyrv_Fd/Flavodoxin_OxRdtase_N"/>
</dbReference>
<name>A0A1W2AZU5_9HYPH</name>
<sequence>MVSKAILTEKYTQETGRVFMTGTQALVRLPIVQMRRDRAAGLDTGAFISGYRGSPLGAYDRQLTSARAHLDRLDIVFQPGINEDLAATAVWGSQQLHLSAGARKDGLLGIWYGKGPGVDRSGDVFRHANAAGTAPKGGVLALAGDDHTCKSSTIPHQSDHAFMAAMMPYLYAASIHDFVEAGLLGIAMSRFSGCWTGFKVISETVETTGIVDLAGEARAICLPEDFAMPPGGLGLRWPDAPLDQDDRLHRFKIPAALAFARANRLDRETIRPNQRRFGIVASGKAHEDVRQALAELGLGREEAKAIGLSLYKVLMPWPLEPAGMNAFAEGLEEILVVEERRDVIEGQLRQMLYSAPADRRPRLSGKSDPDGQPLVSSSAGLSVQSVAEAIAARLLRLDLPDGLAASIRGGLARLAKAEARIAEDPSPIARRPHFCAGCPHNISTRVPDGSKAMAGIGCHYMSIWMDRDTETFTQMGGEGVPWTAISRFTDEAHRFVNLGDGTYVHSGSLAVRQAVASGATMTFKILYNDAVAMTGGQPIDGNLTPAAITHQMAHEGVGAIRLVTDTPEAYAPAELAAGTTIHHRDEIDGVMEALAKTDGVSILLYVQTCATEARRRRKRGLEKAPQTRVFIDPAICEGCGDCSAQSNCIAIEPLETEMGRKRQINQSLCNKDLSCLKGFCPAFVTLEGAEVKRPAVRSAPDLSDLPQPMLPALGGGFDIAVTGVGGTGVLTIGAILGLAAHLDGKGALILDMAGLAQKGGAVLSHVRLGEKDDNLSSPRIAPGRADPLIAADAVVAAGREGAILCDPSRTEGIVNRNVAPVADFVGDPDFDFRTASVLKRLANQLRDGGRVQDFAGLARKLFGDEIAANMMMLGFAWQAGLLPLSHAAIEGAIAANGVAVETNQAAFAFGRHLAHRPDEALATVGLDAPARSLAVMSIEEIRAHREDHLSAYQGPALAKRYRTRIERLDAAILRAGIERPMREEITRAAAINYARLLAYKDEYEVARLMTRPEAKAMRDAAFTGTRSLAFHLAPPFLGGHDASGRAKKRAFGAWTLPFLKLLARMKPLRGTPFDPFGPMAERRAERALIAAYEADLDLVEAALSRPLSDTAIAIIADLLRLPETIRGFGPVKGEAMAKADEQRKRLHARLEAGLSRAMPEESPRRAA</sequence>
<dbReference type="GO" id="GO:0016903">
    <property type="term" value="F:oxidoreductase activity, acting on the aldehyde or oxo group of donors"/>
    <property type="evidence" value="ECO:0007669"/>
    <property type="project" value="InterPro"/>
</dbReference>
<keyword evidence="4" id="KW-0670">Pyruvate</keyword>
<dbReference type="SUPFAM" id="SSF53323">
    <property type="entry name" value="Pyruvate-ferredoxin oxidoreductase, PFOR, domain III"/>
    <property type="match status" value="1"/>
</dbReference>
<dbReference type="CDD" id="cd07034">
    <property type="entry name" value="TPP_PYR_PFOR_IOR-alpha_like"/>
    <property type="match status" value="1"/>
</dbReference>